<dbReference type="PANTHER" id="PTHR46743">
    <property type="entry name" value="TEICHOIC ACIDS EXPORT ATP-BINDING PROTEIN TAGH"/>
    <property type="match status" value="1"/>
</dbReference>
<dbReference type="AlphaFoldDB" id="A0A9X5IQ10"/>
<protein>
    <submittedName>
        <fullName evidence="7">ABC transporter ATP-binding protein</fullName>
    </submittedName>
</protein>
<organism evidence="7 8">
    <name type="scientific">Sanguibacter hominis ATCC BAA-789</name>
    <dbReference type="NCBI Taxonomy" id="1312740"/>
    <lineage>
        <taxon>Bacteria</taxon>
        <taxon>Bacillati</taxon>
        <taxon>Actinomycetota</taxon>
        <taxon>Actinomycetes</taxon>
        <taxon>Micrococcales</taxon>
        <taxon>Sanguibacteraceae</taxon>
        <taxon>Sanguibacter</taxon>
    </lineage>
</organism>
<dbReference type="GO" id="GO:0016020">
    <property type="term" value="C:membrane"/>
    <property type="evidence" value="ECO:0007669"/>
    <property type="project" value="InterPro"/>
</dbReference>
<evidence type="ECO:0000256" key="1">
    <source>
        <dbReference type="ARBA" id="ARBA00005417"/>
    </source>
</evidence>
<evidence type="ECO:0000256" key="4">
    <source>
        <dbReference type="ARBA" id="ARBA00022840"/>
    </source>
</evidence>
<feature type="domain" description="ABC transporter" evidence="6">
    <location>
        <begin position="119"/>
        <end position="341"/>
    </location>
</feature>
<keyword evidence="2" id="KW-0813">Transport</keyword>
<dbReference type="InterPro" id="IPR027417">
    <property type="entry name" value="P-loop_NTPase"/>
</dbReference>
<dbReference type="InterPro" id="IPR050683">
    <property type="entry name" value="Bact_Polysacc_Export_ATP-bd"/>
</dbReference>
<gene>
    <name evidence="7" type="ORF">HF995_10805</name>
</gene>
<dbReference type="SMART" id="SM00382">
    <property type="entry name" value="AAA"/>
    <property type="match status" value="1"/>
</dbReference>
<keyword evidence="3" id="KW-0547">Nucleotide-binding</keyword>
<dbReference type="InterPro" id="IPR003439">
    <property type="entry name" value="ABC_transporter-like_ATP-bd"/>
</dbReference>
<evidence type="ECO:0000256" key="5">
    <source>
        <dbReference type="SAM" id="MobiDB-lite"/>
    </source>
</evidence>
<name>A0A9X5IQ10_9MICO</name>
<evidence type="ECO:0000256" key="2">
    <source>
        <dbReference type="ARBA" id="ARBA00022448"/>
    </source>
</evidence>
<evidence type="ECO:0000313" key="8">
    <source>
        <dbReference type="Proteomes" id="UP000774283"/>
    </source>
</evidence>
<dbReference type="EMBL" id="JAAXOW010000003">
    <property type="protein sequence ID" value="NKX93752.1"/>
    <property type="molecule type" value="Genomic_DNA"/>
</dbReference>
<dbReference type="Gene3D" id="3.40.50.300">
    <property type="entry name" value="P-loop containing nucleotide triphosphate hydrolases"/>
    <property type="match status" value="1"/>
</dbReference>
<dbReference type="GO" id="GO:0140359">
    <property type="term" value="F:ABC-type transporter activity"/>
    <property type="evidence" value="ECO:0007669"/>
    <property type="project" value="InterPro"/>
</dbReference>
<dbReference type="CDD" id="cd03220">
    <property type="entry name" value="ABC_KpsT_Wzt"/>
    <property type="match status" value="1"/>
</dbReference>
<dbReference type="PROSITE" id="PS50893">
    <property type="entry name" value="ABC_TRANSPORTER_2"/>
    <property type="match status" value="1"/>
</dbReference>
<keyword evidence="8" id="KW-1185">Reference proteome</keyword>
<dbReference type="PANTHER" id="PTHR46743:SF2">
    <property type="entry name" value="TEICHOIC ACIDS EXPORT ATP-BINDING PROTEIN TAGH"/>
    <property type="match status" value="1"/>
</dbReference>
<dbReference type="InterPro" id="IPR017871">
    <property type="entry name" value="ABC_transporter-like_CS"/>
</dbReference>
<comment type="similarity">
    <text evidence="1">Belongs to the ABC transporter superfamily.</text>
</comment>
<proteinExistence type="inferred from homology"/>
<comment type="caution">
    <text evidence="7">The sequence shown here is derived from an EMBL/GenBank/DDBJ whole genome shotgun (WGS) entry which is preliminary data.</text>
</comment>
<dbReference type="InterPro" id="IPR003593">
    <property type="entry name" value="AAA+_ATPase"/>
</dbReference>
<evidence type="ECO:0000313" key="7">
    <source>
        <dbReference type="EMBL" id="NKX93752.1"/>
    </source>
</evidence>
<evidence type="ECO:0000259" key="6">
    <source>
        <dbReference type="PROSITE" id="PS50893"/>
    </source>
</evidence>
<reference evidence="7 8" key="1">
    <citation type="submission" date="2020-04" db="EMBL/GenBank/DDBJ databases">
        <title>MicrobeNet Type strains.</title>
        <authorList>
            <person name="Nicholson A.C."/>
        </authorList>
    </citation>
    <scope>NUCLEOTIDE SEQUENCE [LARGE SCALE GENOMIC DNA]</scope>
    <source>
        <strain evidence="7 8">ATCC BAA-789</strain>
    </source>
</reference>
<dbReference type="Proteomes" id="UP000774283">
    <property type="component" value="Unassembled WGS sequence"/>
</dbReference>
<dbReference type="Pfam" id="PF00005">
    <property type="entry name" value="ABC_tran"/>
    <property type="match status" value="1"/>
</dbReference>
<dbReference type="PROSITE" id="PS00211">
    <property type="entry name" value="ABC_TRANSPORTER_1"/>
    <property type="match status" value="1"/>
</dbReference>
<accession>A0A9X5IQ10</accession>
<dbReference type="InterPro" id="IPR015860">
    <property type="entry name" value="ABC_transpr_TagH-like"/>
</dbReference>
<dbReference type="GO" id="GO:0005524">
    <property type="term" value="F:ATP binding"/>
    <property type="evidence" value="ECO:0007669"/>
    <property type="project" value="UniProtKB-KW"/>
</dbReference>
<dbReference type="SUPFAM" id="SSF52540">
    <property type="entry name" value="P-loop containing nucleoside triphosphate hydrolases"/>
    <property type="match status" value="1"/>
</dbReference>
<keyword evidence="4 7" id="KW-0067">ATP-binding</keyword>
<sequence length="342" mass="36856">MPCSSTSPSRSCSTSLGRRSSTSPRSRSTRRCGSPRWCGPWRRSWWASSSSGVRRRGTDVSDVSAEEIDFEVDADDLPEHAPQTVLGAPSVIVDDLHVHYRVFGAGKAVAPGSSSSVARRLLGKGRQEQKGIREVKAVRGVSFVARHGESIGIVGTNGSGKSTLLRALAGLIPPAGGNVYVSGTPSLLGVNAVLMKQLTGERNIMIGGLALGLTTKEVRAKFDEIVDFSGLGDFVYLPMRAYSAGMSARLRFAISTAATPDILMIDEALATGDAAFRQKSRERIDAIREQAGTIFLVSHSLASVRAMCNRVIWIDKGLIRMDGDVDTVTEAYREFTKDRPKR</sequence>
<evidence type="ECO:0000256" key="3">
    <source>
        <dbReference type="ARBA" id="ARBA00022741"/>
    </source>
</evidence>
<dbReference type="GO" id="GO:0016887">
    <property type="term" value="F:ATP hydrolysis activity"/>
    <property type="evidence" value="ECO:0007669"/>
    <property type="project" value="InterPro"/>
</dbReference>
<feature type="region of interest" description="Disordered" evidence="5">
    <location>
        <begin position="1"/>
        <end position="34"/>
    </location>
</feature>